<evidence type="ECO:0000313" key="1">
    <source>
        <dbReference type="EMBL" id="MCB5445918.1"/>
    </source>
</evidence>
<keyword evidence="2" id="KW-1185">Reference proteome</keyword>
<proteinExistence type="predicted"/>
<dbReference type="RefSeq" id="WP_226914677.1">
    <property type="nucleotide sequence ID" value="NZ_BAABXU010000001.1"/>
</dbReference>
<dbReference type="EMBL" id="JAJBMB010000005">
    <property type="protein sequence ID" value="MCB5445918.1"/>
    <property type="molecule type" value="Genomic_DNA"/>
</dbReference>
<sequence length="284" mass="32821">MKIKQRMNSYPILSEISDDYINSSFTTDIAWYDIEKTKMRFNFNLDNKAIQNLIKNGEAHYLVHMECPTTSFRQAYQSVRDEIIIELPQQNLNEKIEINTFIVAAKEIKEYTNPLFNMDFKDMKFYLSRGNILAIGNAVEIPIENKYNENSIIRITKRNDDSLDALRVDTSKSEYIIISLPGRLRDLYCNLGSGQFENICMSIIILPVMMVVLKRMQGAANDDDSSVTELHWYKVIESWLDNQGIDVKDIDFDSEGENSALAIAQIIFENPIKKAFEELKKINS</sequence>
<comment type="caution">
    <text evidence="1">The sequence shown here is derived from an EMBL/GenBank/DDBJ whole genome shotgun (WGS) entry which is preliminary data.</text>
</comment>
<organism evidence="1 2">
    <name type="scientific">Intestinibacter bartlettii</name>
    <dbReference type="NCBI Taxonomy" id="261299"/>
    <lineage>
        <taxon>Bacteria</taxon>
        <taxon>Bacillati</taxon>
        <taxon>Bacillota</taxon>
        <taxon>Clostridia</taxon>
        <taxon>Peptostreptococcales</taxon>
        <taxon>Peptostreptococcaceae</taxon>
        <taxon>Intestinibacter</taxon>
    </lineage>
</organism>
<dbReference type="Proteomes" id="UP001299409">
    <property type="component" value="Unassembled WGS sequence"/>
</dbReference>
<evidence type="ECO:0000313" key="2">
    <source>
        <dbReference type="Proteomes" id="UP001299409"/>
    </source>
</evidence>
<name>A0ABS8CWR2_9FIRM</name>
<reference evidence="1 2" key="1">
    <citation type="submission" date="2021-10" db="EMBL/GenBank/DDBJ databases">
        <title>Collection of gut derived symbiotic bacterial strains cultured from healthy donors.</title>
        <authorList>
            <person name="Lin H."/>
            <person name="Littmann E."/>
            <person name="Claire K."/>
            <person name="Pamer E."/>
        </authorList>
    </citation>
    <scope>NUCLEOTIDE SEQUENCE [LARGE SCALE GENOMIC DNA]</scope>
    <source>
        <strain evidence="1 2">MSK.17.68</strain>
    </source>
</reference>
<gene>
    <name evidence="1" type="ORF">LIP50_06830</name>
</gene>
<accession>A0ABS8CWR2</accession>
<protein>
    <submittedName>
        <fullName evidence="1">Uncharacterized protein</fullName>
    </submittedName>
</protein>